<dbReference type="EMBL" id="VTXL01000001">
    <property type="protein sequence ID" value="NOJ11590.1"/>
    <property type="molecule type" value="Genomic_DNA"/>
</dbReference>
<feature type="chain" id="PRO_5030654303" description="Lipoprotein" evidence="2">
    <location>
        <begin position="24"/>
        <end position="246"/>
    </location>
</feature>
<name>A0A7Y4D2T0_VIBSP</name>
<dbReference type="PROSITE" id="PS51257">
    <property type="entry name" value="PROKAR_LIPOPROTEIN"/>
    <property type="match status" value="1"/>
</dbReference>
<evidence type="ECO:0000256" key="2">
    <source>
        <dbReference type="SAM" id="SignalP"/>
    </source>
</evidence>
<evidence type="ECO:0008006" key="5">
    <source>
        <dbReference type="Google" id="ProtNLM"/>
    </source>
</evidence>
<feature type="signal peptide" evidence="2">
    <location>
        <begin position="1"/>
        <end position="23"/>
    </location>
</feature>
<comment type="caution">
    <text evidence="3">The sequence shown here is derived from an EMBL/GenBank/DDBJ whole genome shotgun (WGS) entry which is preliminary data.</text>
</comment>
<organism evidence="3 4">
    <name type="scientific">Vibrio splendidus</name>
    <dbReference type="NCBI Taxonomy" id="29497"/>
    <lineage>
        <taxon>Bacteria</taxon>
        <taxon>Pseudomonadati</taxon>
        <taxon>Pseudomonadota</taxon>
        <taxon>Gammaproteobacteria</taxon>
        <taxon>Vibrionales</taxon>
        <taxon>Vibrionaceae</taxon>
        <taxon>Vibrio</taxon>
    </lineage>
</organism>
<evidence type="ECO:0000313" key="4">
    <source>
        <dbReference type="Proteomes" id="UP000519158"/>
    </source>
</evidence>
<protein>
    <recommendedName>
        <fullName evidence="5">Lipoprotein</fullName>
    </recommendedName>
</protein>
<dbReference type="Proteomes" id="UP000519158">
    <property type="component" value="Unassembled WGS sequence"/>
</dbReference>
<accession>A0A7Y4D2T0</accession>
<keyword evidence="2" id="KW-0732">Signal</keyword>
<evidence type="ECO:0000313" key="3">
    <source>
        <dbReference type="EMBL" id="NOJ11590.1"/>
    </source>
</evidence>
<gene>
    <name evidence="3" type="ORF">F0234_02305</name>
</gene>
<dbReference type="RefSeq" id="WP_171327497.1">
    <property type="nucleotide sequence ID" value="NZ_CAWPOP010000001.1"/>
</dbReference>
<dbReference type="AlphaFoldDB" id="A0A7Y4D2T0"/>
<proteinExistence type="predicted"/>
<sequence>MKRTALFATLIAALLTGCNSSNDSNSIDGSTPHNPEKPILPPEGGDGSAGDQTNPDEDTDLNPSRDSLIVEAAQRWGTSYDEMYNACQLWTCNLADIQERITFTIERETQLLEGSAKVTFTLSHNNADLWPTYVFYSDLIGNTEIEIEHSSSSFHYIDDDKIVSEGSTLLGWKTGFGSWATQNPRNCIDAYCAEFKISWLETGTYSSAMAVYRENGEVIKTQRGYLSQDELRALHPVFSPTFPDHY</sequence>
<reference evidence="3 4" key="1">
    <citation type="submission" date="2019-09" db="EMBL/GenBank/DDBJ databases">
        <title>Draft genome sequencing and comparative genomics of hatchery-associated Vibrios.</title>
        <authorList>
            <person name="Kehlet-Delgado H."/>
            <person name="Mueller R.S."/>
        </authorList>
    </citation>
    <scope>NUCLEOTIDE SEQUENCE [LARGE SCALE GENOMIC DNA]</scope>
    <source>
        <strain evidence="3 4">99-70-13A3</strain>
    </source>
</reference>
<feature type="region of interest" description="Disordered" evidence="1">
    <location>
        <begin position="23"/>
        <end position="65"/>
    </location>
</feature>
<evidence type="ECO:0000256" key="1">
    <source>
        <dbReference type="SAM" id="MobiDB-lite"/>
    </source>
</evidence>